<proteinExistence type="predicted"/>
<evidence type="ECO:0000256" key="1">
    <source>
        <dbReference type="SAM" id="MobiDB-lite"/>
    </source>
</evidence>
<dbReference type="GO" id="GO:0000132">
    <property type="term" value="P:establishment of mitotic spindle orientation"/>
    <property type="evidence" value="ECO:0007669"/>
    <property type="project" value="TreeGrafter"/>
</dbReference>
<keyword evidence="4" id="KW-1185">Reference proteome</keyword>
<comment type="caution">
    <text evidence="3">The sequence shown here is derived from an EMBL/GenBank/DDBJ whole genome shotgun (WGS) entry which is preliminary data.</text>
</comment>
<dbReference type="PANTHER" id="PTHR21386:SF0">
    <property type="entry name" value="PROTEIN INSCUTEABLE HOMOLOG"/>
    <property type="match status" value="1"/>
</dbReference>
<dbReference type="PANTHER" id="PTHR21386">
    <property type="entry name" value="INSCUTEABLE"/>
    <property type="match status" value="1"/>
</dbReference>
<feature type="compositionally biased region" description="Basic and acidic residues" evidence="1">
    <location>
        <begin position="128"/>
        <end position="145"/>
    </location>
</feature>
<dbReference type="Pfam" id="PF19427">
    <property type="entry name" value="Insc_C"/>
    <property type="match status" value="1"/>
</dbReference>
<name>A0AAD4N9K2_9BILA</name>
<dbReference type="GO" id="GO:0045179">
    <property type="term" value="C:apical cortex"/>
    <property type="evidence" value="ECO:0007669"/>
    <property type="project" value="TreeGrafter"/>
</dbReference>
<dbReference type="InterPro" id="IPR011989">
    <property type="entry name" value="ARM-like"/>
</dbReference>
<reference evidence="3" key="1">
    <citation type="submission" date="2022-01" db="EMBL/GenBank/DDBJ databases">
        <title>Genome Sequence Resource for Two Populations of Ditylenchus destructor, the Migratory Endoparasitic Phytonematode.</title>
        <authorList>
            <person name="Zhang H."/>
            <person name="Lin R."/>
            <person name="Xie B."/>
        </authorList>
    </citation>
    <scope>NUCLEOTIDE SEQUENCE</scope>
    <source>
        <strain evidence="3">BazhouSP</strain>
    </source>
</reference>
<feature type="region of interest" description="Disordered" evidence="1">
    <location>
        <begin position="525"/>
        <end position="571"/>
    </location>
</feature>
<gene>
    <name evidence="3" type="ORF">DdX_05374</name>
</gene>
<dbReference type="GO" id="GO:0009786">
    <property type="term" value="P:regulation of asymmetric cell division"/>
    <property type="evidence" value="ECO:0007669"/>
    <property type="project" value="TreeGrafter"/>
</dbReference>
<protein>
    <submittedName>
        <fullName evidence="3">CRE-INSC-1 protein</fullName>
    </submittedName>
</protein>
<sequence>MSVDTLPNNISNSESTTIHLEYSAAQSPIIQEKCSSLSNESHPETQYVSQTELLSPGSSNSLFFDQSSPFSKANVTQLCVDANSLILHEDSEQEEVIEDLNLDNTIMQAEEQKHDLESDARPFVSTGAKEESEEGKQQHAQKESEDNCDETTEIHYENDFDDSSICTGQAPLVDGEMSQDDSESRDLDHQDNVEDNMVDVQRKWLDEISTGAEMETLSILYAKSILDPAVSNGLGTRVAIGCNEPSDARELDKNLSKSVQMPSTNRKPEVVAASPPAKPRRCIARLMPTHSPKSTHMGNPHYSSLSSSMYASIPSTKSKLSTESRIRDCSSLATTSVMSSSLYQNNSTIIYLPPSKYSCQNIKNGGSSNPTSSKTVVIKAPRIIDENIRSSTSKLLFASSLPNGHGLTDSLTTYSQDSEESYLHSQAASSTSTTDGEVNDYSQLPLCNDSQWQPSKQSNSAVYEPKIEYRTDRRSRSKIPRMSCVPPTFRHSIRINDDDNEEILIAGPNSNGHNCGERLFACSQSKETKPVPRKLNSSSPKSTDSVGSSQDSGQCSGGPDNSPPSSNCRPSEKSFLPGYVRMASTMDHILRTSSAIFSLLNTNPRDERISRELHHKVNHYIRIIRQSPCANQAIESDIELVICAMRDAEGDASMKGCPLQLSDYTAIVIRKMLEQSMIIFVRIICNYLFDCVNKDHLLVVALEHLIHLLLFDDESVKLEAIKGNAVDNIIEFCRMASTPSGTQQLLLRNLAVLCGTSRGCLQLLSIGGFDVIMHILCESRSECSVEAAGVLTQLTNPRHSFVKLNNSLRTCLLRLLGLVDECANSESFLLCTAAISNLSLQNSNAAVDLLYQHNAVLRLIQTLNRPHCANLFVQEQIVTIFSRLASRGYEQALIAQGAIPVLLQMLTVVDANKASHGEFCKRIRYKAAVCLGTISASGIGLKAIYENRGYNELCEVLRAEGYKPSPLLLICSSIKQRLETTYQVETSV</sequence>
<dbReference type="AlphaFoldDB" id="A0AAD4N9K2"/>
<accession>A0AAD4N9K2</accession>
<feature type="region of interest" description="Disordered" evidence="1">
    <location>
        <begin position="418"/>
        <end position="484"/>
    </location>
</feature>
<evidence type="ECO:0000313" key="4">
    <source>
        <dbReference type="Proteomes" id="UP001201812"/>
    </source>
</evidence>
<dbReference type="EMBL" id="JAKKPZ010000006">
    <property type="protein sequence ID" value="KAI1720007.1"/>
    <property type="molecule type" value="Genomic_DNA"/>
</dbReference>
<feature type="compositionally biased region" description="Polar residues" evidence="1">
    <location>
        <begin position="448"/>
        <end position="461"/>
    </location>
</feature>
<organism evidence="3 4">
    <name type="scientific">Ditylenchus destructor</name>
    <dbReference type="NCBI Taxonomy" id="166010"/>
    <lineage>
        <taxon>Eukaryota</taxon>
        <taxon>Metazoa</taxon>
        <taxon>Ecdysozoa</taxon>
        <taxon>Nematoda</taxon>
        <taxon>Chromadorea</taxon>
        <taxon>Rhabditida</taxon>
        <taxon>Tylenchina</taxon>
        <taxon>Tylenchomorpha</taxon>
        <taxon>Sphaerularioidea</taxon>
        <taxon>Anguinidae</taxon>
        <taxon>Anguininae</taxon>
        <taxon>Ditylenchus</taxon>
    </lineage>
</organism>
<dbReference type="InterPro" id="IPR039921">
    <property type="entry name" value="Inscuteable"/>
</dbReference>
<feature type="compositionally biased region" description="Basic and acidic residues" evidence="1">
    <location>
        <begin position="111"/>
        <end position="120"/>
    </location>
</feature>
<dbReference type="GO" id="GO:0045176">
    <property type="term" value="P:apical protein localization"/>
    <property type="evidence" value="ECO:0007669"/>
    <property type="project" value="TreeGrafter"/>
</dbReference>
<feature type="domain" description="Protein inscuteable homologue C-terminal" evidence="2">
    <location>
        <begin position="713"/>
        <end position="936"/>
    </location>
</feature>
<feature type="compositionally biased region" description="Basic and acidic residues" evidence="1">
    <location>
        <begin position="465"/>
        <end position="474"/>
    </location>
</feature>
<feature type="region of interest" description="Disordered" evidence="1">
    <location>
        <begin position="111"/>
        <end position="191"/>
    </location>
</feature>
<feature type="compositionally biased region" description="Basic and acidic residues" evidence="1">
    <location>
        <begin position="182"/>
        <end position="191"/>
    </location>
</feature>
<feature type="compositionally biased region" description="Low complexity" evidence="1">
    <location>
        <begin position="542"/>
        <end position="567"/>
    </location>
</feature>
<feature type="compositionally biased region" description="Polar residues" evidence="1">
    <location>
        <begin position="423"/>
        <end position="442"/>
    </location>
</feature>
<dbReference type="GO" id="GO:0008356">
    <property type="term" value="P:asymmetric cell division"/>
    <property type="evidence" value="ECO:0007669"/>
    <property type="project" value="InterPro"/>
</dbReference>
<dbReference type="SUPFAM" id="SSF48371">
    <property type="entry name" value="ARM repeat"/>
    <property type="match status" value="1"/>
</dbReference>
<feature type="region of interest" description="Disordered" evidence="1">
    <location>
        <begin position="258"/>
        <end position="277"/>
    </location>
</feature>
<dbReference type="InterPro" id="IPR045789">
    <property type="entry name" value="Insc_C"/>
</dbReference>
<dbReference type="GO" id="GO:0008093">
    <property type="term" value="F:cytoskeletal anchor activity"/>
    <property type="evidence" value="ECO:0007669"/>
    <property type="project" value="TreeGrafter"/>
</dbReference>
<dbReference type="InterPro" id="IPR016024">
    <property type="entry name" value="ARM-type_fold"/>
</dbReference>
<dbReference type="Gene3D" id="1.25.10.10">
    <property type="entry name" value="Leucine-rich Repeat Variant"/>
    <property type="match status" value="1"/>
</dbReference>
<dbReference type="Proteomes" id="UP001201812">
    <property type="component" value="Unassembled WGS sequence"/>
</dbReference>
<evidence type="ECO:0000259" key="2">
    <source>
        <dbReference type="Pfam" id="PF19427"/>
    </source>
</evidence>
<evidence type="ECO:0000313" key="3">
    <source>
        <dbReference type="EMBL" id="KAI1720007.1"/>
    </source>
</evidence>